<proteinExistence type="predicted"/>
<dbReference type="InterPro" id="IPR000674">
    <property type="entry name" value="Ald_Oxase/Xan_DH_a/b"/>
</dbReference>
<dbReference type="SUPFAM" id="SSF54665">
    <property type="entry name" value="CO dehydrogenase molybdoprotein N-domain-like"/>
    <property type="match status" value="1"/>
</dbReference>
<evidence type="ECO:0000259" key="3">
    <source>
        <dbReference type="SMART" id="SM01008"/>
    </source>
</evidence>
<organism evidence="4 5">
    <name type="scientific">Pseudonocardia yuanmonensis</name>
    <dbReference type="NCBI Taxonomy" id="1095914"/>
    <lineage>
        <taxon>Bacteria</taxon>
        <taxon>Bacillati</taxon>
        <taxon>Actinomycetota</taxon>
        <taxon>Actinomycetes</taxon>
        <taxon>Pseudonocardiales</taxon>
        <taxon>Pseudonocardiaceae</taxon>
        <taxon>Pseudonocardia</taxon>
    </lineage>
</organism>
<dbReference type="InterPro" id="IPR016208">
    <property type="entry name" value="Ald_Oxase/xanthine_DH-like"/>
</dbReference>
<dbReference type="SMART" id="SM01008">
    <property type="entry name" value="Ald_Xan_dh_C"/>
    <property type="match status" value="1"/>
</dbReference>
<dbReference type="PANTHER" id="PTHR11908">
    <property type="entry name" value="XANTHINE DEHYDROGENASE"/>
    <property type="match status" value="1"/>
</dbReference>
<evidence type="ECO:0000313" key="5">
    <source>
        <dbReference type="Proteomes" id="UP001500325"/>
    </source>
</evidence>
<accession>A0ABP8XJG6</accession>
<keyword evidence="5" id="KW-1185">Reference proteome</keyword>
<dbReference type="InterPro" id="IPR037165">
    <property type="entry name" value="AldOxase/xan_DH_Mopterin-bd_sf"/>
</dbReference>
<dbReference type="Proteomes" id="UP001500325">
    <property type="component" value="Unassembled WGS sequence"/>
</dbReference>
<name>A0ABP8XJG6_9PSEU</name>
<dbReference type="SUPFAM" id="SSF56003">
    <property type="entry name" value="Molybdenum cofactor-binding domain"/>
    <property type="match status" value="1"/>
</dbReference>
<comment type="caution">
    <text evidence="4">The sequence shown here is derived from an EMBL/GenBank/DDBJ whole genome shotgun (WGS) entry which is preliminary data.</text>
</comment>
<keyword evidence="2" id="KW-0560">Oxidoreductase</keyword>
<dbReference type="Pfam" id="PF02738">
    <property type="entry name" value="MoCoBD_1"/>
    <property type="match status" value="1"/>
</dbReference>
<dbReference type="Gene3D" id="3.90.1170.50">
    <property type="entry name" value="Aldehyde oxidase/xanthine dehydrogenase, a/b hammerhead"/>
    <property type="match status" value="1"/>
</dbReference>
<protein>
    <submittedName>
        <fullName evidence="4">Xanthine dehydrogenase family protein molybdopterin-binding subunit</fullName>
    </submittedName>
</protein>
<dbReference type="InterPro" id="IPR046867">
    <property type="entry name" value="AldOxase/xan_DH_MoCoBD2"/>
</dbReference>
<keyword evidence="1" id="KW-0500">Molybdenum</keyword>
<evidence type="ECO:0000256" key="2">
    <source>
        <dbReference type="ARBA" id="ARBA00023002"/>
    </source>
</evidence>
<evidence type="ECO:0000313" key="4">
    <source>
        <dbReference type="EMBL" id="GAA4708137.1"/>
    </source>
</evidence>
<dbReference type="Pfam" id="PF01315">
    <property type="entry name" value="Ald_Xan_dh_C"/>
    <property type="match status" value="1"/>
</dbReference>
<sequence length="743" mass="78874">MPAVDRSVTETARWPKRDAFDFAGGTALFVDDIRPAGLLHMAVVRSTRAHARLRRVDTAPAKVVPGVARVLEGREASLHLHPLPYQFGDPELIGGRRAVLEALPVDEVRYVGEPIAVVAAESRRAARAAAAAVVVEYEDLPTLLDARAFLADPDPRHVIAENEVVAGHADEVLRTAERVVRAEFFLGRSSTAPIEPRGYVADWDGARLTVHAAHQQPFQLRAELAEVLDLPVDSIRVVVPNVGGAFGLKMTGPVEEPLVCLLSILCGRPVKWIETRAECFLGGGREQLHDVEVAHTADGRLLALRNRIVIPVGAEAVQPGWRQAYVSVAAFPTAYVVPHLDVRSRVVATNLPPWHSCRGFGKEAPVFVMERIMDMVARRTGLAPAEVRRRNLLRPEDLPHRMASGYRLDSGDLPAVLDQVLALDEGIDADGVGIAVEVTPEGGGHAAGRLDPGVTPTVAAPEAAAVLLRADGLVEVRTGVTNPGGGNDTALARLAADELGITSAQIRVVQGDTDLCPPGTGNASSRGVAVGGAAVVLAARDLAATLRDLGADPLTETAVAELVARHGSLEHVREYRPDPPSDPEYRYSYPYFSSGAYVARVDVDRATGRVRVRSLTAVHDCGRVIEPVLVEGQLQGAMAMGVGLALSEESRFDERGAPQASSFKEYLAPRANDLPDFVIGHHETPAPHTLLGAKGAGEAGVGGALAAIANAVDDALARWGGREITSVPLDPPAVLALLPEEAS</sequence>
<dbReference type="InterPro" id="IPR036856">
    <property type="entry name" value="Ald_Oxase/Xan_DH_a/b_sf"/>
</dbReference>
<gene>
    <name evidence="4" type="ORF">GCM10023215_56690</name>
</gene>
<dbReference type="Gene3D" id="3.30.365.10">
    <property type="entry name" value="Aldehyde oxidase/xanthine dehydrogenase, molybdopterin binding domain"/>
    <property type="match status" value="4"/>
</dbReference>
<reference evidence="5" key="1">
    <citation type="journal article" date="2019" name="Int. J. Syst. Evol. Microbiol.">
        <title>The Global Catalogue of Microorganisms (GCM) 10K type strain sequencing project: providing services to taxonomists for standard genome sequencing and annotation.</title>
        <authorList>
            <consortium name="The Broad Institute Genomics Platform"/>
            <consortium name="The Broad Institute Genome Sequencing Center for Infectious Disease"/>
            <person name="Wu L."/>
            <person name="Ma J."/>
        </authorList>
    </citation>
    <scope>NUCLEOTIDE SEQUENCE [LARGE SCALE GENOMIC DNA]</scope>
    <source>
        <strain evidence="5">JCM 18055</strain>
    </source>
</reference>
<dbReference type="PANTHER" id="PTHR11908:SF132">
    <property type="entry name" value="ALDEHYDE OXIDASE 1-RELATED"/>
    <property type="match status" value="1"/>
</dbReference>
<dbReference type="InterPro" id="IPR008274">
    <property type="entry name" value="AldOxase/xan_DH_MoCoBD1"/>
</dbReference>
<dbReference type="Pfam" id="PF20256">
    <property type="entry name" value="MoCoBD_2"/>
    <property type="match status" value="1"/>
</dbReference>
<evidence type="ECO:0000256" key="1">
    <source>
        <dbReference type="ARBA" id="ARBA00022505"/>
    </source>
</evidence>
<dbReference type="EMBL" id="BAABIC010000025">
    <property type="protein sequence ID" value="GAA4708137.1"/>
    <property type="molecule type" value="Genomic_DNA"/>
</dbReference>
<feature type="domain" description="Aldehyde oxidase/xanthine dehydrogenase a/b hammerhead" evidence="3">
    <location>
        <begin position="24"/>
        <end position="141"/>
    </location>
</feature>